<dbReference type="Pfam" id="PF00263">
    <property type="entry name" value="Secretin"/>
    <property type="match status" value="1"/>
</dbReference>
<evidence type="ECO:0000256" key="5">
    <source>
        <dbReference type="SAM" id="MobiDB-lite"/>
    </source>
</evidence>
<feature type="compositionally biased region" description="Low complexity" evidence="5">
    <location>
        <begin position="283"/>
        <end position="299"/>
    </location>
</feature>
<evidence type="ECO:0000259" key="8">
    <source>
        <dbReference type="Pfam" id="PF21304"/>
    </source>
</evidence>
<dbReference type="STRING" id="28092.WM40_15550"/>
<dbReference type="PRINTS" id="PR01337">
    <property type="entry name" value="TYPE3OMGPROT"/>
</dbReference>
<dbReference type="PATRIC" id="fig|28092.6.peg.3670"/>
<dbReference type="InterPro" id="IPR050810">
    <property type="entry name" value="Bact_Secretion_Sys_Channel"/>
</dbReference>
<feature type="region of interest" description="Disordered" evidence="5">
    <location>
        <begin position="241"/>
        <end position="315"/>
    </location>
</feature>
<evidence type="ECO:0000259" key="6">
    <source>
        <dbReference type="Pfam" id="PF00263"/>
    </source>
</evidence>
<dbReference type="Pfam" id="PF03958">
    <property type="entry name" value="Secretin_N"/>
    <property type="match status" value="2"/>
</dbReference>
<dbReference type="Pfam" id="PF21304">
    <property type="entry name" value="T3S_SPI-1_N0"/>
    <property type="match status" value="1"/>
</dbReference>
<dbReference type="InterPro" id="IPR003522">
    <property type="entry name" value="T3SS_OM_pore_YscC"/>
</dbReference>
<dbReference type="InterPro" id="IPR005644">
    <property type="entry name" value="NolW-like"/>
</dbReference>
<proteinExistence type="inferred from homology"/>
<keyword evidence="2 3" id="KW-0732">Signal</keyword>
<comment type="subunit">
    <text evidence="3">The core secretion machinery of the T3SS is composed of approximately 20 different proteins, including cytoplasmic components, a base, an export apparatus and a needle. This subunit is part of the base, which anchors the injectisome in the bacterial cell envelope. Forms a stable homooligomeric complex.</text>
</comment>
<protein>
    <recommendedName>
        <fullName evidence="3">Type 3 secretion system secretin</fullName>
        <shortName evidence="3">T3SS secretin</shortName>
    </recommendedName>
</protein>
<dbReference type="InterPro" id="IPR038591">
    <property type="entry name" value="NolW-like_sf"/>
</dbReference>
<feature type="domain" description="SPI-1 type 3 secretion system secretin N0" evidence="8">
    <location>
        <begin position="39"/>
        <end position="101"/>
    </location>
</feature>
<keyword evidence="3" id="KW-0472">Membrane</keyword>
<dbReference type="InterPro" id="IPR004846">
    <property type="entry name" value="T2SS/T3SS_dom"/>
</dbReference>
<dbReference type="Gene3D" id="3.30.1370.120">
    <property type="match status" value="2"/>
</dbReference>
<dbReference type="GO" id="GO:0030257">
    <property type="term" value="C:type III protein secretion system complex"/>
    <property type="evidence" value="ECO:0007669"/>
    <property type="project" value="UniProtKB-UniRule"/>
</dbReference>
<comment type="similarity">
    <text evidence="3">Belongs to the bacterial secretin family. T3SS SctC subfamily.</text>
</comment>
<accession>A0A0F5JY61</accession>
<dbReference type="PANTHER" id="PTHR30332:SF5">
    <property type="entry name" value="SPI-1 TYPE 3 SECRETION SYSTEM SECRETIN"/>
    <property type="match status" value="1"/>
</dbReference>
<evidence type="ECO:0000256" key="2">
    <source>
        <dbReference type="ARBA" id="ARBA00022729"/>
    </source>
</evidence>
<comment type="caution">
    <text evidence="9">The sequence shown here is derived from an EMBL/GenBank/DDBJ whole genome shotgun (WGS) entry which is preliminary data.</text>
</comment>
<evidence type="ECO:0000313" key="9">
    <source>
        <dbReference type="EMBL" id="KKB62778.1"/>
    </source>
</evidence>
<dbReference type="Proteomes" id="UP000033618">
    <property type="component" value="Unassembled WGS sequence"/>
</dbReference>
<dbReference type="InterPro" id="IPR049034">
    <property type="entry name" value="T3S_SPI-1_N0"/>
</dbReference>
<dbReference type="NCBIfam" id="TIGR02516">
    <property type="entry name" value="type_III_yscC"/>
    <property type="match status" value="1"/>
</dbReference>
<feature type="domain" description="Type II/III secretion system secretin-like" evidence="6">
    <location>
        <begin position="438"/>
        <end position="596"/>
    </location>
</feature>
<comment type="function">
    <text evidence="3">Component of the type III secretion system (T3SS), also called injectisome, which is used to inject bacterial effector proteins into eukaryotic host cells. Forms a ring-shaped multimeric structure with an apparent central pore in the outer membrane.</text>
</comment>
<keyword evidence="10" id="KW-1185">Reference proteome</keyword>
<feature type="chain" id="PRO_5026395614" description="Type 3 secretion system secretin" evidence="3">
    <location>
        <begin position="28"/>
        <end position="597"/>
    </location>
</feature>
<dbReference type="AlphaFoldDB" id="A0A0F5JY61"/>
<evidence type="ECO:0000256" key="1">
    <source>
        <dbReference type="ARBA" id="ARBA00004442"/>
    </source>
</evidence>
<keyword evidence="3" id="KW-0998">Cell outer membrane</keyword>
<keyword evidence="3 4" id="KW-0813">Transport</keyword>
<evidence type="ECO:0000259" key="7">
    <source>
        <dbReference type="Pfam" id="PF03958"/>
    </source>
</evidence>
<reference evidence="9 10" key="1">
    <citation type="submission" date="2015-03" db="EMBL/GenBank/DDBJ databases">
        <title>Draft Genome Sequence of Burkholderia andropogonis type strain ICMP2807, isolated from Sorghum bicolor.</title>
        <authorList>
            <person name="Lopes-Santos L."/>
            <person name="Castro D.B."/>
            <person name="Ottoboni L.M."/>
            <person name="Park D."/>
            <person name="Weirc B.S."/>
            <person name="Destefano S.A."/>
        </authorList>
    </citation>
    <scope>NUCLEOTIDE SEQUENCE [LARGE SCALE GENOMIC DNA]</scope>
    <source>
        <strain evidence="9 10">ICMP2807</strain>
    </source>
</reference>
<dbReference type="GO" id="GO:0030254">
    <property type="term" value="P:protein secretion by the type III secretion system"/>
    <property type="evidence" value="ECO:0007669"/>
    <property type="project" value="UniProtKB-UniRule"/>
</dbReference>
<evidence type="ECO:0000256" key="3">
    <source>
        <dbReference type="HAMAP-Rule" id="MF_02219"/>
    </source>
</evidence>
<feature type="compositionally biased region" description="Polar residues" evidence="5">
    <location>
        <begin position="264"/>
        <end position="278"/>
    </location>
</feature>
<organism evidence="9 10">
    <name type="scientific">Robbsia andropogonis</name>
    <dbReference type="NCBI Taxonomy" id="28092"/>
    <lineage>
        <taxon>Bacteria</taxon>
        <taxon>Pseudomonadati</taxon>
        <taxon>Pseudomonadota</taxon>
        <taxon>Betaproteobacteria</taxon>
        <taxon>Burkholderiales</taxon>
        <taxon>Burkholderiaceae</taxon>
        <taxon>Robbsia</taxon>
    </lineage>
</organism>
<gene>
    <name evidence="3" type="primary">sctC</name>
    <name evidence="9" type="ORF">WM40_15550</name>
</gene>
<keyword evidence="3" id="KW-0653">Protein transport</keyword>
<dbReference type="GO" id="GO:0009279">
    <property type="term" value="C:cell outer membrane"/>
    <property type="evidence" value="ECO:0007669"/>
    <property type="project" value="UniProtKB-SubCell"/>
</dbReference>
<dbReference type="Gene3D" id="3.55.50.30">
    <property type="match status" value="1"/>
</dbReference>
<comment type="subcellular location">
    <subcellularLocation>
        <location evidence="1 3 4">Cell outer membrane</location>
    </subcellularLocation>
</comment>
<dbReference type="OrthoDB" id="9779724at2"/>
<feature type="domain" description="NolW-like" evidence="7">
    <location>
        <begin position="180"/>
        <end position="348"/>
    </location>
</feature>
<dbReference type="RefSeq" id="WP_046153344.1">
    <property type="nucleotide sequence ID" value="NZ_CADFGU010000012.1"/>
</dbReference>
<evidence type="ECO:0000256" key="4">
    <source>
        <dbReference type="RuleBase" id="RU004004"/>
    </source>
</evidence>
<feature type="domain" description="NolW-like" evidence="7">
    <location>
        <begin position="111"/>
        <end position="171"/>
    </location>
</feature>
<dbReference type="HAMAP" id="MF_02219">
    <property type="entry name" value="Type_III_secretin"/>
    <property type="match status" value="1"/>
</dbReference>
<evidence type="ECO:0000313" key="10">
    <source>
        <dbReference type="Proteomes" id="UP000033618"/>
    </source>
</evidence>
<sequence precursor="true">MHTMKSLVTLLLCAVALFAMSVAPVDAAQVQWRSAQIDYTADAKDVKDVLHDFAASQGIPANISQSVSGNVTGKFQMSPQRFLDTLASTFGFVWYYDGQVLDVVTPDAMKSQLIRLDHASAEDLRETLREMHVSDPRFSITYDSAQGAAIVSGPPNYVKLVSDIAERLDSNTEHRAGTVVKVFPLYHAWAMDRTTDADGTTINLPGVATVLNSMYHPNENNAGASSANKAATSMTNVKKVSPMNNINGYPGGQGSNSVAPPIPSSVQGQMAGFGNSQPGLLAGLSGQASPQLQSPSSSGDNQQGGGRQKDQSLPVIVADQRTNSVLIRDTPDRMDQYPALIERLDIKPQLVEIQAQIFEVDDSVIDQLGINWTAHNGHVDLQTGNGLTAQNTYNGTLSQNFGTTTLAGGATAAAAPAGAALTTVIGGAGRYLMANVAALAETNKAKIDASPKVATLNDIEADMANQTQFFVRVSGYTSADLYSVSTGVSLRVLPMVVDEDGKRQIKLDVSIQDGQLSGQTVDNIPVITSSNINTSAFINEGEALLVAGYKVDKMTRDRTGVPGLSKIPVIGGLFRYHDNEDSHMERLFLLTPKVIDL</sequence>
<name>A0A0F5JY61_9BURK</name>
<dbReference type="EMBL" id="LAQU01000016">
    <property type="protein sequence ID" value="KKB62778.1"/>
    <property type="molecule type" value="Genomic_DNA"/>
</dbReference>
<feature type="signal peptide" evidence="3">
    <location>
        <begin position="1"/>
        <end position="27"/>
    </location>
</feature>
<dbReference type="GO" id="GO:0015627">
    <property type="term" value="C:type II protein secretion system complex"/>
    <property type="evidence" value="ECO:0007669"/>
    <property type="project" value="TreeGrafter"/>
</dbReference>
<dbReference type="PANTHER" id="PTHR30332">
    <property type="entry name" value="PROBABLE GENERAL SECRETION PATHWAY PROTEIN D"/>
    <property type="match status" value="1"/>
</dbReference>
<keyword evidence="3" id="KW-0811">Translocation</keyword>